<sequence length="55" mass="6380">MEIIFTVLWLFAFIWTLTTARDNNRSMFIWGVVALVFSPLLALVCLWLLGKNYGN</sequence>
<feature type="transmembrane region" description="Helical" evidence="1">
    <location>
        <begin position="30"/>
        <end position="49"/>
    </location>
</feature>
<keyword evidence="1" id="KW-0472">Membrane</keyword>
<dbReference type="RefSeq" id="YP_006987190.1">
    <property type="nucleotide sequence ID" value="NC_019401.1"/>
</dbReference>
<dbReference type="GeneID" id="13993825"/>
<gene>
    <name evidence="2" type="ORF">GAP32_087</name>
</gene>
<dbReference type="EMBL" id="JN882285">
    <property type="protein sequence ID" value="AFC21535.1"/>
    <property type="molecule type" value="Genomic_DNA"/>
</dbReference>
<dbReference type="KEGG" id="vg:13993825"/>
<dbReference type="Proteomes" id="UP000000457">
    <property type="component" value="Segment"/>
</dbReference>
<evidence type="ECO:0000313" key="2">
    <source>
        <dbReference type="EMBL" id="AFC21535.1"/>
    </source>
</evidence>
<keyword evidence="1" id="KW-0812">Transmembrane</keyword>
<proteinExistence type="predicted"/>
<accession>K4F9G4</accession>
<protein>
    <submittedName>
        <fullName evidence="2">Putative membrane protein</fullName>
    </submittedName>
</protein>
<reference evidence="2 3" key="1">
    <citation type="journal article" date="2014" name="Virology">
        <title>Supersize me: Cronobacter sakazakii phage GAP32.</title>
        <authorList>
            <person name="Abbasifar R."/>
            <person name="Griffiths M.W."/>
            <person name="Sabour P.M."/>
            <person name="Ackermann H.-W."/>
            <person name="Vandersteegen K."/>
            <person name="Lavigne R."/>
            <person name="Noben J.-P."/>
            <person name="Villa A.A."/>
            <person name="Abbasifar A."/>
            <person name="Nash J.H.E."/>
            <person name="Kropinski A.M."/>
        </authorList>
    </citation>
    <scope>NUCLEOTIDE SEQUENCE [LARGE SCALE GENOMIC DNA]</scope>
    <source>
        <strain evidence="2">GAP-32</strain>
    </source>
</reference>
<organism evidence="2 3">
    <name type="scientific">Cronobacter phage vB_CsaM_GAP32</name>
    <dbReference type="NCBI Taxonomy" id="1141136"/>
    <lineage>
        <taxon>Viruses</taxon>
        <taxon>Duplodnaviria</taxon>
        <taxon>Heunggongvirae</taxon>
        <taxon>Uroviricota</taxon>
        <taxon>Caudoviricetes</taxon>
        <taxon>Mimasvirus</taxon>
        <taxon>Mimasvirus GAP32</taxon>
    </lineage>
</organism>
<keyword evidence="1" id="KW-1133">Transmembrane helix</keyword>
<evidence type="ECO:0000256" key="1">
    <source>
        <dbReference type="SAM" id="Phobius"/>
    </source>
</evidence>
<keyword evidence="3" id="KW-1185">Reference proteome</keyword>
<name>K4F9G4_9CAUD</name>
<evidence type="ECO:0000313" key="3">
    <source>
        <dbReference type="Proteomes" id="UP000000457"/>
    </source>
</evidence>